<dbReference type="PANTHER" id="PTHR40780:SF2">
    <property type="entry name" value="DUF3669 DOMAIN-CONTAINING PROTEIN"/>
    <property type="match status" value="1"/>
</dbReference>
<sequence length="316" mass="35410">MPCTSSSPPPLINGPWRKPATTPNLHVHIPFPHVLILAHSTNCWAQCSPPFPLDETDFCVPSPNLQAERIPSLRQAVRHDLVDKFCTAESAQVAMKTDPAKGICLLRLYLGRRTSTPDNCQNFQIHDFPCYLDQMTTLGLDTHYIAAQIGRALAVLHFETRVDRRIRGGRRASGGGDSLGGDHLVLGLQPVPTRILCSRRRWAPNLYLARTNLEHYHQHHCHHTERPLGTIKCIAAYFANDPYFPRPHQPELWTIFSRTYAGMAGQIGWAAAAAHGEDVLGGPERMKSLARAFLRGIEDIFKKARIKRCPVEDRLA</sequence>
<comment type="caution">
    <text evidence="2">The sequence shown here is derived from an EMBL/GenBank/DDBJ whole genome shotgun (WGS) entry which is preliminary data.</text>
</comment>
<dbReference type="Proteomes" id="UP000078343">
    <property type="component" value="Unassembled WGS sequence"/>
</dbReference>
<evidence type="ECO:0000313" key="3">
    <source>
        <dbReference type="Proteomes" id="UP000078343"/>
    </source>
</evidence>
<organism evidence="2 3">
    <name type="scientific">Fonsecaea erecta</name>
    <dbReference type="NCBI Taxonomy" id="1367422"/>
    <lineage>
        <taxon>Eukaryota</taxon>
        <taxon>Fungi</taxon>
        <taxon>Dikarya</taxon>
        <taxon>Ascomycota</taxon>
        <taxon>Pezizomycotina</taxon>
        <taxon>Eurotiomycetes</taxon>
        <taxon>Chaetothyriomycetidae</taxon>
        <taxon>Chaetothyriales</taxon>
        <taxon>Herpotrichiellaceae</taxon>
        <taxon>Fonsecaea</taxon>
    </lineage>
</organism>
<evidence type="ECO:0000259" key="1">
    <source>
        <dbReference type="Pfam" id="PF12417"/>
    </source>
</evidence>
<proteinExistence type="predicted"/>
<accession>A0A178Z7Z2</accession>
<dbReference type="Pfam" id="PF12417">
    <property type="entry name" value="DUF3669"/>
    <property type="match status" value="1"/>
</dbReference>
<feature type="domain" description="DUF3669" evidence="1">
    <location>
        <begin position="227"/>
        <end position="267"/>
    </location>
</feature>
<dbReference type="PANTHER" id="PTHR40780">
    <property type="entry name" value="DUF3669 DOMAIN-CONTAINING PROTEIN"/>
    <property type="match status" value="1"/>
</dbReference>
<dbReference type="GeneID" id="30014234"/>
<keyword evidence="3" id="KW-1185">Reference proteome</keyword>
<reference evidence="2 3" key="1">
    <citation type="submission" date="2016-04" db="EMBL/GenBank/DDBJ databases">
        <title>Draft genome of Fonsecaea erecta CBS 125763.</title>
        <authorList>
            <person name="Weiss V.A."/>
            <person name="Vicente V.A."/>
            <person name="Raittz R.T."/>
            <person name="Moreno L.F."/>
            <person name="De Souza E.M."/>
            <person name="Pedrosa F.O."/>
            <person name="Steffens M.B."/>
            <person name="Faoro H."/>
            <person name="Tadra-Sfeir M.Z."/>
            <person name="Najafzadeh M.J."/>
            <person name="Felipe M.S."/>
            <person name="Teixeira M."/>
            <person name="Sun J."/>
            <person name="Xi L."/>
            <person name="Gomes R."/>
            <person name="De Azevedo C.M."/>
            <person name="Salgado C.G."/>
            <person name="Da Silva M.B."/>
            <person name="Nascimento M.F."/>
            <person name="Queiroz-Telles F."/>
            <person name="Attili D.S."/>
            <person name="Gorbushina A."/>
        </authorList>
    </citation>
    <scope>NUCLEOTIDE SEQUENCE [LARGE SCALE GENOMIC DNA]</scope>
    <source>
        <strain evidence="2 3">CBS 125763</strain>
    </source>
</reference>
<name>A0A178Z7Z2_9EURO</name>
<protein>
    <recommendedName>
        <fullName evidence="1">DUF3669 domain-containing protein</fullName>
    </recommendedName>
</protein>
<evidence type="ECO:0000313" key="2">
    <source>
        <dbReference type="EMBL" id="OAP55914.1"/>
    </source>
</evidence>
<dbReference type="OrthoDB" id="2993351at2759"/>
<dbReference type="STRING" id="1367422.A0A178Z7Z2"/>
<dbReference type="AlphaFoldDB" id="A0A178Z7Z2"/>
<dbReference type="RefSeq" id="XP_018689281.1">
    <property type="nucleotide sequence ID" value="XM_018841572.1"/>
</dbReference>
<dbReference type="InterPro" id="IPR022137">
    <property type="entry name" value="Znf_prot_DUF3669"/>
</dbReference>
<dbReference type="EMBL" id="LVYI01000010">
    <property type="protein sequence ID" value="OAP55914.1"/>
    <property type="molecule type" value="Genomic_DNA"/>
</dbReference>
<gene>
    <name evidence="2" type="ORF">AYL99_10066</name>
</gene>